<dbReference type="InterPro" id="IPR029058">
    <property type="entry name" value="AB_hydrolase_fold"/>
</dbReference>
<dbReference type="Pfam" id="PF07859">
    <property type="entry name" value="Abhydrolase_3"/>
    <property type="match status" value="1"/>
</dbReference>
<reference evidence="4" key="2">
    <citation type="submission" date="2020-10" db="UniProtKB">
        <authorList>
            <consortium name="WormBaseParasite"/>
        </authorList>
    </citation>
    <scope>IDENTIFICATION</scope>
</reference>
<dbReference type="SUPFAM" id="SSF53474">
    <property type="entry name" value="alpha/beta-Hydrolases"/>
    <property type="match status" value="1"/>
</dbReference>
<evidence type="ECO:0000256" key="1">
    <source>
        <dbReference type="ARBA" id="ARBA00022801"/>
    </source>
</evidence>
<dbReference type="PANTHER" id="PTHR48081">
    <property type="entry name" value="AB HYDROLASE SUPERFAMILY PROTEIN C4A8.06C"/>
    <property type="match status" value="1"/>
</dbReference>
<dbReference type="Gene3D" id="3.40.50.1820">
    <property type="entry name" value="alpha/beta hydrolase"/>
    <property type="match status" value="1"/>
</dbReference>
<evidence type="ECO:0000259" key="2">
    <source>
        <dbReference type="Pfam" id="PF07859"/>
    </source>
</evidence>
<dbReference type="GO" id="GO:0004061">
    <property type="term" value="F:arylformamidase activity"/>
    <property type="evidence" value="ECO:0007669"/>
    <property type="project" value="TreeGrafter"/>
</dbReference>
<sequence>MSALLYKAYSPSQWSPTKSAEQVIADFQAAVEKALEDAKKRVVSLQNVDYGGQKLDIWGANLVDSASHMFVFFHGGYWQEGSKTDVAPIIDLVVNGVGIPCISVGYDLGTVKPLAEIIEQAKTAVEYLQNRYKNAQFTLSGHSAGAHLAAAVVTQLEDTKRIKQVILISGIYDLEEWAETEYGKNINLSVEDAKALSIDPAKLAAKLNRRRITLFVGEHDSPKFIDQTERFQAAVIEASSNAVECEKLYIRDDDHFSIIANMVDRTCDPARHLLRRLRFF</sequence>
<evidence type="ECO:0000313" key="3">
    <source>
        <dbReference type="Proteomes" id="UP000492821"/>
    </source>
</evidence>
<organism evidence="3 4">
    <name type="scientific">Panagrellus redivivus</name>
    <name type="common">Microworm</name>
    <dbReference type="NCBI Taxonomy" id="6233"/>
    <lineage>
        <taxon>Eukaryota</taxon>
        <taxon>Metazoa</taxon>
        <taxon>Ecdysozoa</taxon>
        <taxon>Nematoda</taxon>
        <taxon>Chromadorea</taxon>
        <taxon>Rhabditida</taxon>
        <taxon>Tylenchina</taxon>
        <taxon>Panagrolaimomorpha</taxon>
        <taxon>Panagrolaimoidea</taxon>
        <taxon>Panagrolaimidae</taxon>
        <taxon>Panagrellus</taxon>
    </lineage>
</organism>
<dbReference type="Proteomes" id="UP000492821">
    <property type="component" value="Unassembled WGS sequence"/>
</dbReference>
<feature type="domain" description="Alpha/beta hydrolase fold-3" evidence="2">
    <location>
        <begin position="70"/>
        <end position="184"/>
    </location>
</feature>
<evidence type="ECO:0000313" key="4">
    <source>
        <dbReference type="WBParaSite" id="Pan_g3392.t1"/>
    </source>
</evidence>
<dbReference type="PANTHER" id="PTHR48081:SF33">
    <property type="entry name" value="KYNURENINE FORMAMIDASE"/>
    <property type="match status" value="1"/>
</dbReference>
<keyword evidence="3" id="KW-1185">Reference proteome</keyword>
<protein>
    <submittedName>
        <fullName evidence="4">Abhydrolase_3 domain-containing protein</fullName>
    </submittedName>
</protein>
<reference evidence="3" key="1">
    <citation type="journal article" date="2013" name="Genetics">
        <title>The draft genome and transcriptome of Panagrellus redivivus are shaped by the harsh demands of a free-living lifestyle.</title>
        <authorList>
            <person name="Srinivasan J."/>
            <person name="Dillman A.R."/>
            <person name="Macchietto M.G."/>
            <person name="Heikkinen L."/>
            <person name="Lakso M."/>
            <person name="Fracchia K.M."/>
            <person name="Antoshechkin I."/>
            <person name="Mortazavi A."/>
            <person name="Wong G."/>
            <person name="Sternberg P.W."/>
        </authorList>
    </citation>
    <scope>NUCLEOTIDE SEQUENCE [LARGE SCALE GENOMIC DNA]</scope>
    <source>
        <strain evidence="3">MT8872</strain>
    </source>
</reference>
<dbReference type="AlphaFoldDB" id="A0A7E4VVV9"/>
<dbReference type="WBParaSite" id="Pan_g3392.t1">
    <property type="protein sequence ID" value="Pan_g3392.t1"/>
    <property type="gene ID" value="Pan_g3392"/>
</dbReference>
<proteinExistence type="predicted"/>
<keyword evidence="1" id="KW-0378">Hydrolase</keyword>
<dbReference type="InterPro" id="IPR013094">
    <property type="entry name" value="AB_hydrolase_3"/>
</dbReference>
<name>A0A7E4VVV9_PANRE</name>
<accession>A0A7E4VVV9</accession>
<dbReference type="InterPro" id="IPR050300">
    <property type="entry name" value="GDXG_lipolytic_enzyme"/>
</dbReference>